<proteinExistence type="predicted"/>
<keyword evidence="2" id="KW-0732">Signal</keyword>
<organism evidence="3 4">
    <name type="scientific">Aspergillus caelatus</name>
    <dbReference type="NCBI Taxonomy" id="61420"/>
    <lineage>
        <taxon>Eukaryota</taxon>
        <taxon>Fungi</taxon>
        <taxon>Dikarya</taxon>
        <taxon>Ascomycota</taxon>
        <taxon>Pezizomycotina</taxon>
        <taxon>Eurotiomycetes</taxon>
        <taxon>Eurotiomycetidae</taxon>
        <taxon>Eurotiales</taxon>
        <taxon>Aspergillaceae</taxon>
        <taxon>Aspergillus</taxon>
        <taxon>Aspergillus subgen. Circumdati</taxon>
    </lineage>
</organism>
<evidence type="ECO:0000313" key="3">
    <source>
        <dbReference type="EMBL" id="KAE8363239.1"/>
    </source>
</evidence>
<dbReference type="AlphaFoldDB" id="A0A5N7A200"/>
<dbReference type="EMBL" id="ML737681">
    <property type="protein sequence ID" value="KAE8363239.1"/>
    <property type="molecule type" value="Genomic_DNA"/>
</dbReference>
<feature type="transmembrane region" description="Helical" evidence="1">
    <location>
        <begin position="86"/>
        <end position="106"/>
    </location>
</feature>
<keyword evidence="1" id="KW-0812">Transmembrane</keyword>
<dbReference type="Pfam" id="PF20345">
    <property type="entry name" value="DUF6640"/>
    <property type="match status" value="1"/>
</dbReference>
<keyword evidence="4" id="KW-1185">Reference proteome</keyword>
<protein>
    <submittedName>
        <fullName evidence="3">Uncharacterized protein</fullName>
    </submittedName>
</protein>
<sequence length="123" mass="13270">MLTLGPLLIALSSIVTASRGYLADWNGTHVFNPQWPAHAKYHNGQTMTTGLPLGLTAWLTALHLVAMLSGIVYPDSLPVDPEFDEGFPQLYICGFLLALIITGLMLEAGRMNASMKQAAAKTQ</sequence>
<keyword evidence="1" id="KW-0472">Membrane</keyword>
<evidence type="ECO:0000256" key="1">
    <source>
        <dbReference type="SAM" id="Phobius"/>
    </source>
</evidence>
<evidence type="ECO:0000313" key="4">
    <source>
        <dbReference type="Proteomes" id="UP000326268"/>
    </source>
</evidence>
<accession>A0A5N7A200</accession>
<feature type="chain" id="PRO_5024875005" evidence="2">
    <location>
        <begin position="18"/>
        <end position="123"/>
    </location>
</feature>
<dbReference type="InterPro" id="IPR046580">
    <property type="entry name" value="DUF6640"/>
</dbReference>
<dbReference type="OrthoDB" id="2819018at2759"/>
<evidence type="ECO:0000256" key="2">
    <source>
        <dbReference type="SAM" id="SignalP"/>
    </source>
</evidence>
<name>A0A5N7A200_9EURO</name>
<feature type="signal peptide" evidence="2">
    <location>
        <begin position="1"/>
        <end position="17"/>
    </location>
</feature>
<dbReference type="Proteomes" id="UP000326268">
    <property type="component" value="Unassembled WGS sequence"/>
</dbReference>
<gene>
    <name evidence="3" type="ORF">BDV27DRAFT_146287</name>
</gene>
<keyword evidence="1" id="KW-1133">Transmembrane helix</keyword>
<dbReference type="RefSeq" id="XP_031926320.1">
    <property type="nucleotide sequence ID" value="XM_032070553.1"/>
</dbReference>
<dbReference type="GeneID" id="43654999"/>
<reference evidence="3 4" key="1">
    <citation type="submission" date="2019-04" db="EMBL/GenBank/DDBJ databases">
        <title>Friends and foes A comparative genomics studyof 23 Aspergillus species from section Flavi.</title>
        <authorList>
            <consortium name="DOE Joint Genome Institute"/>
            <person name="Kjaerbolling I."/>
            <person name="Vesth T."/>
            <person name="Frisvad J.C."/>
            <person name="Nybo J.L."/>
            <person name="Theobald S."/>
            <person name="Kildgaard S."/>
            <person name="Isbrandt T."/>
            <person name="Kuo A."/>
            <person name="Sato A."/>
            <person name="Lyhne E.K."/>
            <person name="Kogle M.E."/>
            <person name="Wiebenga A."/>
            <person name="Kun R.S."/>
            <person name="Lubbers R.J."/>
            <person name="Makela M.R."/>
            <person name="Barry K."/>
            <person name="Chovatia M."/>
            <person name="Clum A."/>
            <person name="Daum C."/>
            <person name="Haridas S."/>
            <person name="He G."/>
            <person name="LaButti K."/>
            <person name="Lipzen A."/>
            <person name="Mondo S."/>
            <person name="Riley R."/>
            <person name="Salamov A."/>
            <person name="Simmons B.A."/>
            <person name="Magnuson J.K."/>
            <person name="Henrissat B."/>
            <person name="Mortensen U.H."/>
            <person name="Larsen T.O."/>
            <person name="Devries R.P."/>
            <person name="Grigoriev I.V."/>
            <person name="Machida M."/>
            <person name="Baker S.E."/>
            <person name="Andersen M.R."/>
        </authorList>
    </citation>
    <scope>NUCLEOTIDE SEQUENCE [LARGE SCALE GENOMIC DNA]</scope>
    <source>
        <strain evidence="3 4">CBS 763.97</strain>
    </source>
</reference>